<keyword evidence="7" id="KW-1185">Reference proteome</keyword>
<dbReference type="Pfam" id="PF00126">
    <property type="entry name" value="HTH_1"/>
    <property type="match status" value="1"/>
</dbReference>
<dbReference type="SUPFAM" id="SSF53850">
    <property type="entry name" value="Periplasmic binding protein-like II"/>
    <property type="match status" value="1"/>
</dbReference>
<evidence type="ECO:0000256" key="3">
    <source>
        <dbReference type="ARBA" id="ARBA00023125"/>
    </source>
</evidence>
<dbReference type="InterPro" id="IPR000847">
    <property type="entry name" value="LysR_HTH_N"/>
</dbReference>
<proteinExistence type="inferred from homology"/>
<evidence type="ECO:0000313" key="7">
    <source>
        <dbReference type="Proteomes" id="UP000431684"/>
    </source>
</evidence>
<protein>
    <submittedName>
        <fullName evidence="6">LysR family transcriptional regulator</fullName>
    </submittedName>
</protein>
<evidence type="ECO:0000259" key="5">
    <source>
        <dbReference type="PROSITE" id="PS50931"/>
    </source>
</evidence>
<reference evidence="6 7" key="1">
    <citation type="submission" date="2019-11" db="EMBL/GenBank/DDBJ databases">
        <title>Draft Genome Sequences of Six Type Strains of the Genus Massilia.</title>
        <authorList>
            <person name="Miess H."/>
            <person name="Frediansyah A."/>
            <person name="Goeker M."/>
            <person name="Gross H."/>
        </authorList>
    </citation>
    <scope>NUCLEOTIDE SEQUENCE [LARGE SCALE GENOMIC DNA]</scope>
    <source>
        <strain evidence="6 7">DSM 17513</strain>
    </source>
</reference>
<dbReference type="InterPro" id="IPR036388">
    <property type="entry name" value="WH-like_DNA-bd_sf"/>
</dbReference>
<organism evidence="6 7">
    <name type="scientific">Pseudoduganella dura</name>
    <dbReference type="NCBI Taxonomy" id="321982"/>
    <lineage>
        <taxon>Bacteria</taxon>
        <taxon>Pseudomonadati</taxon>
        <taxon>Pseudomonadota</taxon>
        <taxon>Betaproteobacteria</taxon>
        <taxon>Burkholderiales</taxon>
        <taxon>Oxalobacteraceae</taxon>
        <taxon>Telluria group</taxon>
        <taxon>Pseudoduganella</taxon>
    </lineage>
</organism>
<accession>A0A6I3XJZ6</accession>
<dbReference type="Gene3D" id="1.10.10.10">
    <property type="entry name" value="Winged helix-like DNA-binding domain superfamily/Winged helix DNA-binding domain"/>
    <property type="match status" value="1"/>
</dbReference>
<keyword evidence="2" id="KW-0805">Transcription regulation</keyword>
<dbReference type="InterPro" id="IPR005119">
    <property type="entry name" value="LysR_subst-bd"/>
</dbReference>
<evidence type="ECO:0000256" key="2">
    <source>
        <dbReference type="ARBA" id="ARBA00023015"/>
    </source>
</evidence>
<dbReference type="PROSITE" id="PS50931">
    <property type="entry name" value="HTH_LYSR"/>
    <property type="match status" value="1"/>
</dbReference>
<evidence type="ECO:0000313" key="6">
    <source>
        <dbReference type="EMBL" id="MUI12938.1"/>
    </source>
</evidence>
<dbReference type="PANTHER" id="PTHR30537:SF74">
    <property type="entry name" value="HTH-TYPE TRANSCRIPTIONAL REGULATOR TRPI"/>
    <property type="match status" value="1"/>
</dbReference>
<evidence type="ECO:0000256" key="4">
    <source>
        <dbReference type="ARBA" id="ARBA00023163"/>
    </source>
</evidence>
<dbReference type="AlphaFoldDB" id="A0A6I3XJZ6"/>
<sequence>MPAPLPIKSLLVFDAAMRHGSFSLAAAELHVTPGAVGQQIQKLEAWLGCALFIRQVRQVRPTAEAVDYWAEIQPALVRILHASDGLRLRQGNEVWLSMPPTLAAKWFAPRMAGFLALHPGVSLHLGATAALADFERERIDLSIRHFDGNDPALHADLLCADEIRVYCSPAYARQHRLEKPDDLLRATLLHTTLHPHWLEWLRRFSTLSARQIDALPSQHFDQGLLAIEAARHGQGVVLGSAILTENEIRDGSLCEPFGLRLPMAKGYYVVHHRQAVLRPAAVALRDWLVGAAAQGRAER</sequence>
<name>A0A6I3XJZ6_9BURK</name>
<dbReference type="RefSeq" id="WP_155708816.1">
    <property type="nucleotide sequence ID" value="NZ_BMWU01000009.1"/>
</dbReference>
<dbReference type="OrthoDB" id="9178397at2"/>
<dbReference type="InterPro" id="IPR036390">
    <property type="entry name" value="WH_DNA-bd_sf"/>
</dbReference>
<keyword evidence="4" id="KW-0804">Transcription</keyword>
<dbReference type="SUPFAM" id="SSF46785">
    <property type="entry name" value="Winged helix' DNA-binding domain"/>
    <property type="match status" value="1"/>
</dbReference>
<comment type="similarity">
    <text evidence="1">Belongs to the LysR transcriptional regulatory family.</text>
</comment>
<dbReference type="Gene3D" id="3.40.190.10">
    <property type="entry name" value="Periplasmic binding protein-like II"/>
    <property type="match status" value="2"/>
</dbReference>
<dbReference type="PANTHER" id="PTHR30537">
    <property type="entry name" value="HTH-TYPE TRANSCRIPTIONAL REGULATOR"/>
    <property type="match status" value="1"/>
</dbReference>
<dbReference type="GO" id="GO:0006351">
    <property type="term" value="P:DNA-templated transcription"/>
    <property type="evidence" value="ECO:0007669"/>
    <property type="project" value="TreeGrafter"/>
</dbReference>
<keyword evidence="3" id="KW-0238">DNA-binding</keyword>
<dbReference type="PRINTS" id="PR00039">
    <property type="entry name" value="HTHLYSR"/>
</dbReference>
<comment type="caution">
    <text evidence="6">The sequence shown here is derived from an EMBL/GenBank/DDBJ whole genome shotgun (WGS) entry which is preliminary data.</text>
</comment>
<dbReference type="InterPro" id="IPR058163">
    <property type="entry name" value="LysR-type_TF_proteobact-type"/>
</dbReference>
<dbReference type="EMBL" id="WNWM01000002">
    <property type="protein sequence ID" value="MUI12938.1"/>
    <property type="molecule type" value="Genomic_DNA"/>
</dbReference>
<evidence type="ECO:0000256" key="1">
    <source>
        <dbReference type="ARBA" id="ARBA00009437"/>
    </source>
</evidence>
<gene>
    <name evidence="6" type="ORF">GJV26_10775</name>
</gene>
<dbReference type="CDD" id="cd08432">
    <property type="entry name" value="PBP2_GcdR_TrpI_HvrB_AmpR_like"/>
    <property type="match status" value="1"/>
</dbReference>
<dbReference type="Proteomes" id="UP000431684">
    <property type="component" value="Unassembled WGS sequence"/>
</dbReference>
<dbReference type="GO" id="GO:0043565">
    <property type="term" value="F:sequence-specific DNA binding"/>
    <property type="evidence" value="ECO:0007669"/>
    <property type="project" value="TreeGrafter"/>
</dbReference>
<dbReference type="GO" id="GO:0003700">
    <property type="term" value="F:DNA-binding transcription factor activity"/>
    <property type="evidence" value="ECO:0007669"/>
    <property type="project" value="InterPro"/>
</dbReference>
<dbReference type="Pfam" id="PF03466">
    <property type="entry name" value="LysR_substrate"/>
    <property type="match status" value="1"/>
</dbReference>
<feature type="domain" description="HTH lysR-type" evidence="5">
    <location>
        <begin position="5"/>
        <end position="62"/>
    </location>
</feature>